<dbReference type="EMBL" id="CP046401">
    <property type="protein sequence ID" value="QGY48005.1"/>
    <property type="molecule type" value="Genomic_DNA"/>
</dbReference>
<dbReference type="KEGG" id="mcos:GM418_00185"/>
<dbReference type="Pfam" id="PF20583">
    <property type="entry name" value="DUF6786"/>
    <property type="match status" value="1"/>
</dbReference>
<accession>A0A6I6JY99</accession>
<dbReference type="Proteomes" id="UP000428260">
    <property type="component" value="Chromosome"/>
</dbReference>
<gene>
    <name evidence="1" type="ORF">GM418_00185</name>
</gene>
<reference evidence="1 2" key="1">
    <citation type="submission" date="2019-11" db="EMBL/GenBank/DDBJ databases">
        <authorList>
            <person name="Zheng R.K."/>
            <person name="Sun C.M."/>
        </authorList>
    </citation>
    <scope>NUCLEOTIDE SEQUENCE [LARGE SCALE GENOMIC DNA]</scope>
    <source>
        <strain evidence="1 2">WC007</strain>
    </source>
</reference>
<organism evidence="1 2">
    <name type="scientific">Maribellus comscasis</name>
    <dbReference type="NCBI Taxonomy" id="2681766"/>
    <lineage>
        <taxon>Bacteria</taxon>
        <taxon>Pseudomonadati</taxon>
        <taxon>Bacteroidota</taxon>
        <taxon>Bacteroidia</taxon>
        <taxon>Marinilabiliales</taxon>
        <taxon>Prolixibacteraceae</taxon>
        <taxon>Maribellus</taxon>
    </lineage>
</organism>
<proteinExistence type="predicted"/>
<evidence type="ECO:0000313" key="1">
    <source>
        <dbReference type="EMBL" id="QGY48005.1"/>
    </source>
</evidence>
<protein>
    <submittedName>
        <fullName evidence="1">Uncharacterized protein</fullName>
    </submittedName>
</protein>
<dbReference type="InterPro" id="IPR046713">
    <property type="entry name" value="DUF6786"/>
</dbReference>
<evidence type="ECO:0000313" key="2">
    <source>
        <dbReference type="Proteomes" id="UP000428260"/>
    </source>
</evidence>
<dbReference type="AlphaFoldDB" id="A0A6I6JY99"/>
<name>A0A6I6JY99_9BACT</name>
<keyword evidence="2" id="KW-1185">Reference proteome</keyword>
<sequence length="368" mass="41188">METLQKNEKPIELINKNARILLSAKYQGRVMTSTSAGKSGKSYGWINHDLISSGEVLKQFNPVGGEERFWLGPEGGQFSIFFPAGKGFDFEDWNTPASIDTETYDIVEANEKEAVFSKSIELVNYSDFHFQLEVNRKIEILENPVLEDELSVSIPADAKCVGYQTVNTVKNTGDKAWEKETGLLSIWLLGMFNPSPSVTIFIPYKTDVESDYIVKDDYFGKIPEDRLKVRDGMIFFRGDGKERGKIGIPPQRALPYLGSYDTENKVLTIVKTNIPEAAVDYVNSAWELQDFPFKGDAINAYNDGPLEDESQLGPFYELESSSPALALQSGERAAHTQLTVHFEGEEEDLNGICRQVFGITVSEIKNAF</sequence>